<dbReference type="EMBL" id="LWLG01000007">
    <property type="protein sequence ID" value="OAQ20764.1"/>
    <property type="molecule type" value="Genomic_DNA"/>
</dbReference>
<name>A0A179D3V4_9BACT</name>
<dbReference type="Proteomes" id="UP000078390">
    <property type="component" value="Unassembled WGS sequence"/>
</dbReference>
<sequence length="79" mass="9267">MSLNIKFKENAESFIIEIPKTVPKEVIRQLLKRLEMEEIATQIKLSEKEINDLADQAKRAWWEKEGKKILIEKGILSED</sequence>
<accession>A0A179D3V4</accession>
<comment type="caution">
    <text evidence="1">The sequence shown here is derived from an EMBL/GenBank/DDBJ whole genome shotgun (WGS) entry which is preliminary data.</text>
</comment>
<dbReference type="AlphaFoldDB" id="A0A179D3V4"/>
<organism evidence="1 2">
    <name type="scientific">Thermosulfurimonas dismutans</name>
    <dbReference type="NCBI Taxonomy" id="999894"/>
    <lineage>
        <taxon>Bacteria</taxon>
        <taxon>Pseudomonadati</taxon>
        <taxon>Thermodesulfobacteriota</taxon>
        <taxon>Thermodesulfobacteria</taxon>
        <taxon>Thermodesulfobacteriales</taxon>
        <taxon>Thermodesulfobacteriaceae</taxon>
        <taxon>Thermosulfurimonas</taxon>
    </lineage>
</organism>
<evidence type="ECO:0000313" key="2">
    <source>
        <dbReference type="Proteomes" id="UP000078390"/>
    </source>
</evidence>
<gene>
    <name evidence="1" type="ORF">TDIS_1220</name>
</gene>
<keyword evidence="2" id="KW-1185">Reference proteome</keyword>
<proteinExistence type="predicted"/>
<reference evidence="1 2" key="1">
    <citation type="submission" date="2016-04" db="EMBL/GenBank/DDBJ databases">
        <title>Genome analysis of Thermosulfurimonas dismutans, the first thermophilic sulfur-disproportionating bacterium of the phylum Thermodesulfobacteria.</title>
        <authorList>
            <person name="Mardanov A.V."/>
            <person name="Beletsky A.V."/>
            <person name="Kadnikov V.V."/>
            <person name="Slobodkin A.I."/>
            <person name="Ravin N.V."/>
        </authorList>
    </citation>
    <scope>NUCLEOTIDE SEQUENCE [LARGE SCALE GENOMIC DNA]</scope>
    <source>
        <strain evidence="1 2">S95</strain>
    </source>
</reference>
<dbReference type="RefSeq" id="WP_068670382.1">
    <property type="nucleotide sequence ID" value="NZ_LWLG01000007.1"/>
</dbReference>
<dbReference type="STRING" id="999894.TDIS_1220"/>
<evidence type="ECO:0000313" key="1">
    <source>
        <dbReference type="EMBL" id="OAQ20764.1"/>
    </source>
</evidence>
<protein>
    <submittedName>
        <fullName evidence="1">Uncharacterized protein</fullName>
    </submittedName>
</protein>